<dbReference type="InterPro" id="IPR001851">
    <property type="entry name" value="ABC_transp_permease"/>
</dbReference>
<accession>A0A0F9HSZ9</accession>
<dbReference type="GO" id="GO:0022857">
    <property type="term" value="F:transmembrane transporter activity"/>
    <property type="evidence" value="ECO:0007669"/>
    <property type="project" value="InterPro"/>
</dbReference>
<dbReference type="CDD" id="cd06579">
    <property type="entry name" value="TM_PBP1_transp_AraH_like"/>
    <property type="match status" value="1"/>
</dbReference>
<evidence type="ECO:0000256" key="6">
    <source>
        <dbReference type="SAM" id="Phobius"/>
    </source>
</evidence>
<feature type="transmembrane region" description="Helical" evidence="6">
    <location>
        <begin position="231"/>
        <end position="247"/>
    </location>
</feature>
<evidence type="ECO:0000256" key="5">
    <source>
        <dbReference type="ARBA" id="ARBA00023136"/>
    </source>
</evidence>
<keyword evidence="4 6" id="KW-1133">Transmembrane helix</keyword>
<sequence>MYGGIGSPLGAVVGAIFITTISNSMNLMHVSPAIALLVILVAGITFGALNGFIIVILKVNSFITTLGMMFALRGLALQVTKGRIISMPDVLNNIGKIKIGPIYLNILISLAFLLLIHTIHIRTRFGRYIIAIGSEAEVANQMGIRVKRITFTTFVLSGLFASISGIVSMIQLGGVTSYTGIGLEFTGIAAIVIGGISLFGAEGHIIPGLLLGVYILAMIENGLNLAGASPYIYPFIRGGIIFIAMYADSLRSKSKMRQE</sequence>
<gene>
    <name evidence="7" type="ORF">LCGC14_1664720</name>
</gene>
<dbReference type="PANTHER" id="PTHR32196:SF72">
    <property type="entry name" value="RIBOSE IMPORT PERMEASE PROTEIN RBSC"/>
    <property type="match status" value="1"/>
</dbReference>
<dbReference type="EMBL" id="LAZR01014202">
    <property type="protein sequence ID" value="KKM18531.1"/>
    <property type="molecule type" value="Genomic_DNA"/>
</dbReference>
<comment type="caution">
    <text evidence="7">The sequence shown here is derived from an EMBL/GenBank/DDBJ whole genome shotgun (WGS) entry which is preliminary data.</text>
</comment>
<reference evidence="7" key="1">
    <citation type="journal article" date="2015" name="Nature">
        <title>Complex archaea that bridge the gap between prokaryotes and eukaryotes.</title>
        <authorList>
            <person name="Spang A."/>
            <person name="Saw J.H."/>
            <person name="Jorgensen S.L."/>
            <person name="Zaremba-Niedzwiedzka K."/>
            <person name="Martijn J."/>
            <person name="Lind A.E."/>
            <person name="van Eijk R."/>
            <person name="Schleper C."/>
            <person name="Guy L."/>
            <person name="Ettema T.J."/>
        </authorList>
    </citation>
    <scope>NUCLEOTIDE SEQUENCE</scope>
</reference>
<evidence type="ECO:0000313" key="7">
    <source>
        <dbReference type="EMBL" id="KKM18531.1"/>
    </source>
</evidence>
<evidence type="ECO:0000256" key="3">
    <source>
        <dbReference type="ARBA" id="ARBA00022692"/>
    </source>
</evidence>
<name>A0A0F9HSZ9_9ZZZZ</name>
<organism evidence="7">
    <name type="scientific">marine sediment metagenome</name>
    <dbReference type="NCBI Taxonomy" id="412755"/>
    <lineage>
        <taxon>unclassified sequences</taxon>
        <taxon>metagenomes</taxon>
        <taxon>ecological metagenomes</taxon>
    </lineage>
</organism>
<feature type="transmembrane region" description="Helical" evidence="6">
    <location>
        <begin position="149"/>
        <end position="172"/>
    </location>
</feature>
<dbReference type="GO" id="GO:0005886">
    <property type="term" value="C:plasma membrane"/>
    <property type="evidence" value="ECO:0007669"/>
    <property type="project" value="UniProtKB-SubCell"/>
</dbReference>
<evidence type="ECO:0000256" key="1">
    <source>
        <dbReference type="ARBA" id="ARBA00004651"/>
    </source>
</evidence>
<keyword evidence="3 6" id="KW-0812">Transmembrane</keyword>
<keyword evidence="5 6" id="KW-0472">Membrane</keyword>
<dbReference type="PANTHER" id="PTHR32196">
    <property type="entry name" value="ABC TRANSPORTER PERMEASE PROTEIN YPHD-RELATED-RELATED"/>
    <property type="match status" value="1"/>
</dbReference>
<feature type="transmembrane region" description="Helical" evidence="6">
    <location>
        <begin position="178"/>
        <end position="199"/>
    </location>
</feature>
<dbReference type="AlphaFoldDB" id="A0A0F9HSZ9"/>
<evidence type="ECO:0000256" key="2">
    <source>
        <dbReference type="ARBA" id="ARBA00022475"/>
    </source>
</evidence>
<feature type="transmembrane region" description="Helical" evidence="6">
    <location>
        <begin position="206"/>
        <end position="225"/>
    </location>
</feature>
<keyword evidence="2" id="KW-1003">Cell membrane</keyword>
<proteinExistence type="predicted"/>
<comment type="subcellular location">
    <subcellularLocation>
        <location evidence="1">Cell membrane</location>
        <topology evidence="1">Multi-pass membrane protein</topology>
    </subcellularLocation>
</comment>
<feature type="transmembrane region" description="Helical" evidence="6">
    <location>
        <begin position="33"/>
        <end position="55"/>
    </location>
</feature>
<dbReference type="Pfam" id="PF02653">
    <property type="entry name" value="BPD_transp_2"/>
    <property type="match status" value="1"/>
</dbReference>
<feature type="transmembrane region" description="Helical" evidence="6">
    <location>
        <begin position="100"/>
        <end position="119"/>
    </location>
</feature>
<protein>
    <submittedName>
        <fullName evidence="7">Uncharacterized protein</fullName>
    </submittedName>
</protein>
<evidence type="ECO:0000256" key="4">
    <source>
        <dbReference type="ARBA" id="ARBA00022989"/>
    </source>
</evidence>